<feature type="domain" description="FAD dependent oxidoreductase" evidence="1">
    <location>
        <begin position="9"/>
        <end position="350"/>
    </location>
</feature>
<dbReference type="Gene3D" id="3.30.9.10">
    <property type="entry name" value="D-Amino Acid Oxidase, subunit A, domain 2"/>
    <property type="match status" value="1"/>
</dbReference>
<dbReference type="SUPFAM" id="SSF54373">
    <property type="entry name" value="FAD-linked reductases, C-terminal domain"/>
    <property type="match status" value="1"/>
</dbReference>
<organism evidence="2 3">
    <name type="scientific">Aspergillus fumigatus</name>
    <name type="common">Neosartorya fumigata</name>
    <dbReference type="NCBI Taxonomy" id="746128"/>
    <lineage>
        <taxon>Eukaryota</taxon>
        <taxon>Fungi</taxon>
        <taxon>Dikarya</taxon>
        <taxon>Ascomycota</taxon>
        <taxon>Pezizomycotina</taxon>
        <taxon>Eurotiomycetes</taxon>
        <taxon>Eurotiomycetidae</taxon>
        <taxon>Eurotiales</taxon>
        <taxon>Aspergillaceae</taxon>
        <taxon>Aspergillus</taxon>
        <taxon>Aspergillus subgen. Fumigati</taxon>
    </lineage>
</organism>
<dbReference type="InterPro" id="IPR006076">
    <property type="entry name" value="FAD-dep_OxRdtase"/>
</dbReference>
<dbReference type="Proteomes" id="UP000813423">
    <property type="component" value="Unassembled WGS sequence"/>
</dbReference>
<reference evidence="2" key="1">
    <citation type="submission" date="2021-08" db="EMBL/GenBank/DDBJ databases">
        <title>Global Aspergillus fumigatus from environmental and clinical sources.</title>
        <authorList>
            <person name="Barber A."/>
            <person name="Sae-Ong T."/>
        </authorList>
    </citation>
    <scope>NUCLEOTIDE SEQUENCE</scope>
    <source>
        <strain evidence="2">NRZ-2016-071</strain>
    </source>
</reference>
<dbReference type="OMA" id="RKAPWVR"/>
<dbReference type="GO" id="GO:0005739">
    <property type="term" value="C:mitochondrion"/>
    <property type="evidence" value="ECO:0007669"/>
    <property type="project" value="TreeGrafter"/>
</dbReference>
<evidence type="ECO:0000313" key="2">
    <source>
        <dbReference type="EMBL" id="KAH1899296.1"/>
    </source>
</evidence>
<dbReference type="EMBL" id="JAIBSC010000086">
    <property type="protein sequence ID" value="KAH1899296.1"/>
    <property type="molecule type" value="Genomic_DNA"/>
</dbReference>
<evidence type="ECO:0000259" key="1">
    <source>
        <dbReference type="Pfam" id="PF01266"/>
    </source>
</evidence>
<protein>
    <recommendedName>
        <fullName evidence="1">FAD dependent oxidoreductase domain-containing protein</fullName>
    </recommendedName>
</protein>
<dbReference type="Pfam" id="PF01266">
    <property type="entry name" value="DAO"/>
    <property type="match status" value="1"/>
</dbReference>
<dbReference type="PANTHER" id="PTHR13847">
    <property type="entry name" value="SARCOSINE DEHYDROGENASE-RELATED"/>
    <property type="match status" value="1"/>
</dbReference>
<proteinExistence type="predicted"/>
<comment type="caution">
    <text evidence="2">The sequence shown here is derived from an EMBL/GenBank/DDBJ whole genome shotgun (WGS) entry which is preliminary data.</text>
</comment>
<dbReference type="InterPro" id="IPR036188">
    <property type="entry name" value="FAD/NAD-bd_sf"/>
</dbReference>
<dbReference type="SUPFAM" id="SSF51905">
    <property type="entry name" value="FAD/NAD(P)-binding domain"/>
    <property type="match status" value="1"/>
</dbReference>
<gene>
    <name evidence="2" type="ORF">KXV57_009058</name>
</gene>
<name>A0A229XJL0_ASPFM</name>
<dbReference type="AlphaFoldDB" id="A0A229XJL0"/>
<dbReference type="PANTHER" id="PTHR13847:SF193">
    <property type="entry name" value="PYRUVATE DEHYDROGENASE PHOSPHATASE REGULATORY SUBUNIT, MITOCHONDRIAL"/>
    <property type="match status" value="1"/>
</dbReference>
<evidence type="ECO:0000313" key="3">
    <source>
        <dbReference type="Proteomes" id="UP000813423"/>
    </source>
</evidence>
<accession>A0A229XJL0</accession>
<sequence>MDPSEASFKIAIVGGGIVGSALAYFLSKSLENGNEVVLIDRSFSQLKGSTGHAPGFIGQYNESEALTRLAVDTVSEYKKIPGAFESIGGLEVATALEGVERLKVRYNMAKKVGLPAELLSPEQATKLAPDLVKNDILSALHFASDGAANAVRITSFFQDQARKNSVHFLETDVKEIIQEDGSVNGVRTTSGLVKAEKVVIATGIWSEDLCDFGVPIPVIPVAHPYMYGEQCQPKPRKSPFVRWPEFHVYARDHGTAYGLGAYDHKPLYHKPNETAIGDWVDAFDATLERARSLIPAETNLTIKEKFNGIFSMTPDNLPLVGRISSIKGLYMATAVWVTHAAGSAKFLTKLIQGEEVDESLKKALDPNRFQGKEMQALKEESLAGYNSIYSTNENRRSR</sequence>
<dbReference type="Gene3D" id="3.50.50.60">
    <property type="entry name" value="FAD/NAD(P)-binding domain"/>
    <property type="match status" value="1"/>
</dbReference>